<dbReference type="AlphaFoldDB" id="A0A4U7JIB9"/>
<organism evidence="1 2">
    <name type="scientific">Ruminiclostridium herbifermentans</name>
    <dbReference type="NCBI Taxonomy" id="2488810"/>
    <lineage>
        <taxon>Bacteria</taxon>
        <taxon>Bacillati</taxon>
        <taxon>Bacillota</taxon>
        <taxon>Clostridia</taxon>
        <taxon>Eubacteriales</taxon>
        <taxon>Oscillospiraceae</taxon>
        <taxon>Ruminiclostridium</taxon>
    </lineage>
</organism>
<evidence type="ECO:0000313" key="2">
    <source>
        <dbReference type="Proteomes" id="UP000306409"/>
    </source>
</evidence>
<protein>
    <submittedName>
        <fullName evidence="1">Uncharacterized protein</fullName>
    </submittedName>
</protein>
<reference evidence="1 2" key="1">
    <citation type="submission" date="2020-09" db="EMBL/GenBank/DDBJ databases">
        <title>Characterization and genome sequencing of Ruminiclostridium sp. nov. MA18.</title>
        <authorList>
            <person name="Rettenmaier R."/>
            <person name="Kowollik M.-L."/>
            <person name="Liebl W."/>
            <person name="Zverlov V."/>
        </authorList>
    </citation>
    <scope>NUCLEOTIDE SEQUENCE [LARGE SCALE GENOMIC DNA]</scope>
    <source>
        <strain evidence="1 2">MA18</strain>
    </source>
</reference>
<dbReference type="Proteomes" id="UP000306409">
    <property type="component" value="Chromosome"/>
</dbReference>
<dbReference type="RefSeq" id="WP_137695949.1">
    <property type="nucleotide sequence ID" value="NZ_CP061336.1"/>
</dbReference>
<evidence type="ECO:0000313" key="1">
    <source>
        <dbReference type="EMBL" id="QNU65399.1"/>
    </source>
</evidence>
<dbReference type="EMBL" id="CP061336">
    <property type="protein sequence ID" value="QNU65399.1"/>
    <property type="molecule type" value="Genomic_DNA"/>
</dbReference>
<dbReference type="KEGG" id="rher:EHE19_010660"/>
<sequence length="314" mass="36955">MFSDLFTYDASTKIFFDTLFISIPEVFFWVLFTLILVGEFEYWSESECKRLINKFDYVRVFLPTVVVAFIINISYYFGLSWYLVQFISIVSFYIILVVTNDVFDDASALKWMSRTFLFMILGFIINKILNFLVFSFIMHISKITIEQINRDFLLGFGISLPIRVIQYILLLYFVTKKRTLLKGQWLKHILSSPLLSAIYYVIVLFNVLFLKVIYEAITNYYVLEEMSKNSVFILLIAIILSPVINIVGFMIGCYYVKNKEIEVKNIEAEKLNNLSENIRLYIKNGNYDNILWKLNGVRIEVENIAKGIYDRDKL</sequence>
<dbReference type="OrthoDB" id="1738702at2"/>
<gene>
    <name evidence="1" type="ORF">EHE19_010660</name>
</gene>
<accession>A0A4U7JIB9</accession>
<name>A0A4U7JIB9_9FIRM</name>
<keyword evidence="2" id="KW-1185">Reference proteome</keyword>
<proteinExistence type="predicted"/>